<proteinExistence type="inferred from homology"/>
<evidence type="ECO:0000256" key="1">
    <source>
        <dbReference type="ARBA" id="ARBA00005964"/>
    </source>
</evidence>
<dbReference type="PANTHER" id="PTHR11559">
    <property type="entry name" value="CARBOXYLESTERASE"/>
    <property type="match status" value="1"/>
</dbReference>
<dbReference type="InterPro" id="IPR019819">
    <property type="entry name" value="Carboxylesterase_B_CS"/>
</dbReference>
<name>A0A4Y7TFT7_COPMI</name>
<gene>
    <name evidence="5" type="ORF">FA13DRAFT_227315</name>
</gene>
<dbReference type="InterPro" id="IPR019826">
    <property type="entry name" value="Carboxylesterase_B_AS"/>
</dbReference>
<protein>
    <recommendedName>
        <fullName evidence="3">Carboxylic ester hydrolase</fullName>
        <ecNumber evidence="3">3.1.1.-</ecNumber>
    </recommendedName>
</protein>
<dbReference type="InterPro" id="IPR050309">
    <property type="entry name" value="Type-B_Carboxylest/Lipase"/>
</dbReference>
<dbReference type="SUPFAM" id="SSF53474">
    <property type="entry name" value="alpha/beta-Hydrolases"/>
    <property type="match status" value="1"/>
</dbReference>
<accession>A0A4Y7TFT7</accession>
<dbReference type="PROSITE" id="PS00122">
    <property type="entry name" value="CARBOXYLESTERASE_B_1"/>
    <property type="match status" value="1"/>
</dbReference>
<dbReference type="InterPro" id="IPR029058">
    <property type="entry name" value="AB_hydrolase_fold"/>
</dbReference>
<feature type="domain" description="Carboxylesterase type B" evidence="4">
    <location>
        <begin position="24"/>
        <end position="526"/>
    </location>
</feature>
<evidence type="ECO:0000259" key="4">
    <source>
        <dbReference type="Pfam" id="PF00135"/>
    </source>
</evidence>
<evidence type="ECO:0000313" key="6">
    <source>
        <dbReference type="Proteomes" id="UP000298030"/>
    </source>
</evidence>
<dbReference type="Pfam" id="PF00135">
    <property type="entry name" value="COesterase"/>
    <property type="match status" value="1"/>
</dbReference>
<evidence type="ECO:0000313" key="5">
    <source>
        <dbReference type="EMBL" id="TEB32798.1"/>
    </source>
</evidence>
<dbReference type="InterPro" id="IPR002018">
    <property type="entry name" value="CarbesteraseB"/>
</dbReference>
<dbReference type="EC" id="3.1.1.-" evidence="3"/>
<keyword evidence="2 3" id="KW-0378">Hydrolase</keyword>
<dbReference type="PROSITE" id="PS00941">
    <property type="entry name" value="CARBOXYLESTERASE_B_2"/>
    <property type="match status" value="1"/>
</dbReference>
<dbReference type="Gene3D" id="3.40.50.1820">
    <property type="entry name" value="alpha/beta hydrolase"/>
    <property type="match status" value="1"/>
</dbReference>
<feature type="chain" id="PRO_5021513985" description="Carboxylic ester hydrolase" evidence="3">
    <location>
        <begin position="19"/>
        <end position="536"/>
    </location>
</feature>
<dbReference type="OrthoDB" id="408631at2759"/>
<organism evidence="5 6">
    <name type="scientific">Coprinellus micaceus</name>
    <name type="common">Glistening ink-cap mushroom</name>
    <name type="synonym">Coprinus micaceus</name>
    <dbReference type="NCBI Taxonomy" id="71717"/>
    <lineage>
        <taxon>Eukaryota</taxon>
        <taxon>Fungi</taxon>
        <taxon>Dikarya</taxon>
        <taxon>Basidiomycota</taxon>
        <taxon>Agaricomycotina</taxon>
        <taxon>Agaricomycetes</taxon>
        <taxon>Agaricomycetidae</taxon>
        <taxon>Agaricales</taxon>
        <taxon>Agaricineae</taxon>
        <taxon>Psathyrellaceae</taxon>
        <taxon>Coprinellus</taxon>
    </lineage>
</organism>
<sequence>MAKLLFFLLVSLLTLTYALPEVKLGRTTISGRAISDKVEFFGGIPFAEPPIGPLRFNRTVLKTRLVTPSFNASAYGKSCVQMSPDPTTVSEDCLTINVFRPADFVNQEKLPVLFWTYGGAFIIGSSNTYDGTNLITRSISRGTPIIYVNFNYRLGTLGFPQGKEADDNRALNLALHDQITALEWVHANIHLFGGDRNKVTIFGESAGAMMTGVQFLNPDFGRLVRGAIFESGQANGPGTSPASQGEPSWQAFVGNVASCASVATSGKTFACLKNATTEEITAAVLQSLSFSGPTVDFGGGSIYPDYASKLFAKGTFVKIPFIAGNNLDEGTYFASPVEMTDADVKAMIIGQSSPPIVSQEALETVADRIVELYPDDPAVGSPYGTGDELFGQPRSFKRSASLTGDTLFVAARRQWNQVAAQHGIKNYGYHFTHRQGPPSQYGVPHASEIAFVYGEVPPTDSSSQSLSSIMMDYWISFTVSLTPNDGKGIERPNWPRYTKRNQVVLQLEGGNTTAVNDDFRKEQLEFLIKNAYVLKR</sequence>
<dbReference type="STRING" id="71717.A0A4Y7TFT7"/>
<reference evidence="5 6" key="1">
    <citation type="journal article" date="2019" name="Nat. Ecol. Evol.">
        <title>Megaphylogeny resolves global patterns of mushroom evolution.</title>
        <authorList>
            <person name="Varga T."/>
            <person name="Krizsan K."/>
            <person name="Foldi C."/>
            <person name="Dima B."/>
            <person name="Sanchez-Garcia M."/>
            <person name="Sanchez-Ramirez S."/>
            <person name="Szollosi G.J."/>
            <person name="Szarkandi J.G."/>
            <person name="Papp V."/>
            <person name="Albert L."/>
            <person name="Andreopoulos W."/>
            <person name="Angelini C."/>
            <person name="Antonin V."/>
            <person name="Barry K.W."/>
            <person name="Bougher N.L."/>
            <person name="Buchanan P."/>
            <person name="Buyck B."/>
            <person name="Bense V."/>
            <person name="Catcheside P."/>
            <person name="Chovatia M."/>
            <person name="Cooper J."/>
            <person name="Damon W."/>
            <person name="Desjardin D."/>
            <person name="Finy P."/>
            <person name="Geml J."/>
            <person name="Haridas S."/>
            <person name="Hughes K."/>
            <person name="Justo A."/>
            <person name="Karasinski D."/>
            <person name="Kautmanova I."/>
            <person name="Kiss B."/>
            <person name="Kocsube S."/>
            <person name="Kotiranta H."/>
            <person name="LaButti K.M."/>
            <person name="Lechner B.E."/>
            <person name="Liimatainen K."/>
            <person name="Lipzen A."/>
            <person name="Lukacs Z."/>
            <person name="Mihaltcheva S."/>
            <person name="Morgado L.N."/>
            <person name="Niskanen T."/>
            <person name="Noordeloos M.E."/>
            <person name="Ohm R.A."/>
            <person name="Ortiz-Santana B."/>
            <person name="Ovrebo C."/>
            <person name="Racz N."/>
            <person name="Riley R."/>
            <person name="Savchenko A."/>
            <person name="Shiryaev A."/>
            <person name="Soop K."/>
            <person name="Spirin V."/>
            <person name="Szebenyi C."/>
            <person name="Tomsovsky M."/>
            <person name="Tulloss R.E."/>
            <person name="Uehling J."/>
            <person name="Grigoriev I.V."/>
            <person name="Vagvolgyi C."/>
            <person name="Papp T."/>
            <person name="Martin F.M."/>
            <person name="Miettinen O."/>
            <person name="Hibbett D.S."/>
            <person name="Nagy L.G."/>
        </authorList>
    </citation>
    <scope>NUCLEOTIDE SEQUENCE [LARGE SCALE GENOMIC DNA]</scope>
    <source>
        <strain evidence="5 6">FP101781</strain>
    </source>
</reference>
<dbReference type="Proteomes" id="UP000298030">
    <property type="component" value="Unassembled WGS sequence"/>
</dbReference>
<dbReference type="EMBL" id="QPFP01000014">
    <property type="protein sequence ID" value="TEB32798.1"/>
    <property type="molecule type" value="Genomic_DNA"/>
</dbReference>
<evidence type="ECO:0000256" key="2">
    <source>
        <dbReference type="ARBA" id="ARBA00022801"/>
    </source>
</evidence>
<comment type="caution">
    <text evidence="5">The sequence shown here is derived from an EMBL/GenBank/DDBJ whole genome shotgun (WGS) entry which is preliminary data.</text>
</comment>
<keyword evidence="6" id="KW-1185">Reference proteome</keyword>
<comment type="similarity">
    <text evidence="1 3">Belongs to the type-B carboxylesterase/lipase family.</text>
</comment>
<keyword evidence="3" id="KW-0732">Signal</keyword>
<dbReference type="GO" id="GO:0016787">
    <property type="term" value="F:hydrolase activity"/>
    <property type="evidence" value="ECO:0007669"/>
    <property type="project" value="UniProtKB-KW"/>
</dbReference>
<evidence type="ECO:0000256" key="3">
    <source>
        <dbReference type="RuleBase" id="RU361235"/>
    </source>
</evidence>
<dbReference type="AlphaFoldDB" id="A0A4Y7TFT7"/>
<feature type="signal peptide" evidence="3">
    <location>
        <begin position="1"/>
        <end position="18"/>
    </location>
</feature>